<sequence length="201" mass="23479">MDHMYYVKNRNFWTMEVPNGLTWSLRKIWRGRDDLVDAGSTHYVFNGKYSIRNMYKILKGDTEKVDWKRLVCNNTPSPKSLFILWLAIQNRLPTKDRLISWHLDIDGTCSLCNQATESKVGQGERRLSFPEEITRAAKKCRSKKAKNKVFSLVFTEAVYQIWLQRNMKIFNNKIDTVAAVVNRILFNAAYRCSDDMSAQLV</sequence>
<feature type="domain" description="Reverse transcriptase zinc-binding" evidence="1">
    <location>
        <begin position="49"/>
        <end position="118"/>
    </location>
</feature>
<dbReference type="PANTHER" id="PTHR33116:SF84">
    <property type="entry name" value="RNA-DIRECTED DNA POLYMERASE"/>
    <property type="match status" value="1"/>
</dbReference>
<reference evidence="2" key="1">
    <citation type="journal article" date="2021" name="Nat. Commun.">
        <title>Genomic analyses provide insights into spinach domestication and the genetic basis of agronomic traits.</title>
        <authorList>
            <person name="Cai X."/>
            <person name="Sun X."/>
            <person name="Xu C."/>
            <person name="Sun H."/>
            <person name="Wang X."/>
            <person name="Ge C."/>
            <person name="Zhang Z."/>
            <person name="Wang Q."/>
            <person name="Fei Z."/>
            <person name="Jiao C."/>
            <person name="Wang Q."/>
        </authorList>
    </citation>
    <scope>NUCLEOTIDE SEQUENCE [LARGE SCALE GENOMIC DNA]</scope>
    <source>
        <strain evidence="2">cv. Varoflay</strain>
    </source>
</reference>
<dbReference type="PANTHER" id="PTHR33116">
    <property type="entry name" value="REVERSE TRANSCRIPTASE ZINC-BINDING DOMAIN-CONTAINING PROTEIN-RELATED-RELATED"/>
    <property type="match status" value="1"/>
</dbReference>
<dbReference type="InterPro" id="IPR026960">
    <property type="entry name" value="RVT-Znf"/>
</dbReference>
<reference evidence="3" key="2">
    <citation type="submission" date="2025-08" db="UniProtKB">
        <authorList>
            <consortium name="RefSeq"/>
        </authorList>
    </citation>
    <scope>IDENTIFICATION</scope>
    <source>
        <tissue evidence="3">Leaf</tissue>
    </source>
</reference>
<gene>
    <name evidence="3" type="primary">LOC130471566</name>
</gene>
<accession>A0ABM3RQ98</accession>
<name>A0ABM3RQ98_SPIOL</name>
<dbReference type="Proteomes" id="UP000813463">
    <property type="component" value="Chromosome 4"/>
</dbReference>
<protein>
    <recommendedName>
        <fullName evidence="1">Reverse transcriptase zinc-binding domain-containing protein</fullName>
    </recommendedName>
</protein>
<evidence type="ECO:0000313" key="3">
    <source>
        <dbReference type="RefSeq" id="XP_056697745.1"/>
    </source>
</evidence>
<dbReference type="RefSeq" id="XP_056697745.1">
    <property type="nucleotide sequence ID" value="XM_056841767.1"/>
</dbReference>
<dbReference type="GeneID" id="130471566"/>
<organism evidence="2 3">
    <name type="scientific">Spinacia oleracea</name>
    <name type="common">Spinach</name>
    <dbReference type="NCBI Taxonomy" id="3562"/>
    <lineage>
        <taxon>Eukaryota</taxon>
        <taxon>Viridiplantae</taxon>
        <taxon>Streptophyta</taxon>
        <taxon>Embryophyta</taxon>
        <taxon>Tracheophyta</taxon>
        <taxon>Spermatophyta</taxon>
        <taxon>Magnoliopsida</taxon>
        <taxon>eudicotyledons</taxon>
        <taxon>Gunneridae</taxon>
        <taxon>Pentapetalae</taxon>
        <taxon>Caryophyllales</taxon>
        <taxon>Chenopodiaceae</taxon>
        <taxon>Chenopodioideae</taxon>
        <taxon>Anserineae</taxon>
        <taxon>Spinacia</taxon>
    </lineage>
</organism>
<proteinExistence type="predicted"/>
<keyword evidence="2" id="KW-1185">Reference proteome</keyword>
<evidence type="ECO:0000259" key="1">
    <source>
        <dbReference type="Pfam" id="PF13966"/>
    </source>
</evidence>
<dbReference type="Pfam" id="PF13966">
    <property type="entry name" value="zf-RVT"/>
    <property type="match status" value="1"/>
</dbReference>
<evidence type="ECO:0000313" key="2">
    <source>
        <dbReference type="Proteomes" id="UP000813463"/>
    </source>
</evidence>